<protein>
    <submittedName>
        <fullName evidence="1">Uncharacterized protein</fullName>
    </submittedName>
</protein>
<sequence>MLNFEDYLKKKGKGVVDQFTLIESDDEITSLEDRVKKFEKKRINKLIEALEKSGLNFQFESVAGDNHGTQDTDFVDLSTPIEEEHPLVVCNPLTGETIVPESVAHGTPRESADFAEGSVKSQNASNSVVQGTLVEYADVVEGSVQFQGGQSSEEIDDDFGDIMDVASSVLNMACHIVTYVVTMTYKQRKRPELSNVTIQPSFSSLKTRGQMTRVSSVVVGTSLPNWMLYYENNNIGYGVRKQKTN</sequence>
<name>A0A9Q1N0F8_9SOLA</name>
<organism evidence="1 2">
    <name type="scientific">Anisodus acutangulus</name>
    <dbReference type="NCBI Taxonomy" id="402998"/>
    <lineage>
        <taxon>Eukaryota</taxon>
        <taxon>Viridiplantae</taxon>
        <taxon>Streptophyta</taxon>
        <taxon>Embryophyta</taxon>
        <taxon>Tracheophyta</taxon>
        <taxon>Spermatophyta</taxon>
        <taxon>Magnoliopsida</taxon>
        <taxon>eudicotyledons</taxon>
        <taxon>Gunneridae</taxon>
        <taxon>Pentapetalae</taxon>
        <taxon>asterids</taxon>
        <taxon>lamiids</taxon>
        <taxon>Solanales</taxon>
        <taxon>Solanaceae</taxon>
        <taxon>Solanoideae</taxon>
        <taxon>Hyoscyameae</taxon>
        <taxon>Anisodus</taxon>
    </lineage>
</organism>
<evidence type="ECO:0000313" key="2">
    <source>
        <dbReference type="Proteomes" id="UP001152561"/>
    </source>
</evidence>
<dbReference type="EMBL" id="JAJAGQ010000002">
    <property type="protein sequence ID" value="KAJ8570233.1"/>
    <property type="molecule type" value="Genomic_DNA"/>
</dbReference>
<accession>A0A9Q1N0F8</accession>
<dbReference type="Proteomes" id="UP001152561">
    <property type="component" value="Unassembled WGS sequence"/>
</dbReference>
<keyword evidence="2" id="KW-1185">Reference proteome</keyword>
<evidence type="ECO:0000313" key="1">
    <source>
        <dbReference type="EMBL" id="KAJ8570233.1"/>
    </source>
</evidence>
<reference evidence="2" key="1">
    <citation type="journal article" date="2023" name="Proc. Natl. Acad. Sci. U.S.A.">
        <title>Genomic and structural basis for evolution of tropane alkaloid biosynthesis.</title>
        <authorList>
            <person name="Wanga Y.-J."/>
            <person name="Taina T."/>
            <person name="Yua J.-Y."/>
            <person name="Lia J."/>
            <person name="Xua B."/>
            <person name="Chenc J."/>
            <person name="D'Auriad J.C."/>
            <person name="Huanga J.-P."/>
            <person name="Huanga S.-X."/>
        </authorList>
    </citation>
    <scope>NUCLEOTIDE SEQUENCE [LARGE SCALE GENOMIC DNA]</scope>
    <source>
        <strain evidence="2">cv. KIB-2019</strain>
    </source>
</reference>
<dbReference type="AlphaFoldDB" id="A0A9Q1N0F8"/>
<gene>
    <name evidence="1" type="ORF">K7X08_006810</name>
</gene>
<comment type="caution">
    <text evidence="1">The sequence shown here is derived from an EMBL/GenBank/DDBJ whole genome shotgun (WGS) entry which is preliminary data.</text>
</comment>
<proteinExistence type="predicted"/>